<dbReference type="Gene3D" id="3.40.50.150">
    <property type="entry name" value="Vaccinia Virus protein VP39"/>
    <property type="match status" value="1"/>
</dbReference>
<organism evidence="1 2">
    <name type="scientific">Periophthalmus magnuspinnatus</name>
    <dbReference type="NCBI Taxonomy" id="409849"/>
    <lineage>
        <taxon>Eukaryota</taxon>
        <taxon>Metazoa</taxon>
        <taxon>Chordata</taxon>
        <taxon>Craniata</taxon>
        <taxon>Vertebrata</taxon>
        <taxon>Euteleostomi</taxon>
        <taxon>Actinopterygii</taxon>
        <taxon>Neopterygii</taxon>
        <taxon>Teleostei</taxon>
        <taxon>Neoteleostei</taxon>
        <taxon>Acanthomorphata</taxon>
        <taxon>Gobiaria</taxon>
        <taxon>Gobiiformes</taxon>
        <taxon>Gobioidei</taxon>
        <taxon>Gobiidae</taxon>
        <taxon>Oxudercinae</taxon>
        <taxon>Periophthalmus</taxon>
    </lineage>
</organism>
<dbReference type="AlphaFoldDB" id="A0A3B4B6S5"/>
<sequence length="295" mass="33413">MASTPGVPLYDTDRYPQSLKAYLDHCEKDQCTSDFISRTLPDILANPCLFPFGYSVMIACLGNIDREILAQLHLKHPGVLVDNEVVEPSSQQLQKYRELVSQEPNLDFVNFTWNEMTTTEFEEHWRQKNITKKADFIHMVQVLYYVEDAEATISFFHSLLNKNGKLLIIIGAENGWMGLPIFIISKTFQHQLDAKWHPSKTVSPAVIKSLLNARGIPFKTYKLQSRVNVTPCFTEGDGTGELLLDFLTHVQGFSEMASPELRQEVLTVLRGCSVVQNGRVMANDYINAIVINSLD</sequence>
<accession>A0A3B4B6S5</accession>
<dbReference type="STRING" id="409849.ENSPMGP00000024251"/>
<protein>
    <recommendedName>
        <fullName evidence="3">Histamine N-methyltransferase</fullName>
    </recommendedName>
</protein>
<proteinExistence type="predicted"/>
<dbReference type="Proteomes" id="UP000261520">
    <property type="component" value="Unplaced"/>
</dbReference>
<evidence type="ECO:0008006" key="3">
    <source>
        <dbReference type="Google" id="ProtNLM"/>
    </source>
</evidence>
<dbReference type="Ensembl" id="ENSPMGT00000025841.1">
    <property type="protein sequence ID" value="ENSPMGP00000024251.1"/>
    <property type="gene ID" value="ENSPMGG00000019601.1"/>
</dbReference>
<dbReference type="InterPro" id="IPR029063">
    <property type="entry name" value="SAM-dependent_MTases_sf"/>
</dbReference>
<evidence type="ECO:0000313" key="2">
    <source>
        <dbReference type="Proteomes" id="UP000261520"/>
    </source>
</evidence>
<name>A0A3B4B6S5_9GOBI</name>
<keyword evidence="2" id="KW-1185">Reference proteome</keyword>
<dbReference type="SUPFAM" id="SSF53335">
    <property type="entry name" value="S-adenosyl-L-methionine-dependent methyltransferases"/>
    <property type="match status" value="1"/>
</dbReference>
<reference evidence="1" key="1">
    <citation type="submission" date="2025-08" db="UniProtKB">
        <authorList>
            <consortium name="Ensembl"/>
        </authorList>
    </citation>
    <scope>IDENTIFICATION</scope>
</reference>
<reference evidence="1" key="2">
    <citation type="submission" date="2025-09" db="UniProtKB">
        <authorList>
            <consortium name="Ensembl"/>
        </authorList>
    </citation>
    <scope>IDENTIFICATION</scope>
</reference>
<evidence type="ECO:0000313" key="1">
    <source>
        <dbReference type="Ensembl" id="ENSPMGP00000024251.1"/>
    </source>
</evidence>
<dbReference type="Pfam" id="PF13489">
    <property type="entry name" value="Methyltransf_23"/>
    <property type="match status" value="1"/>
</dbReference>